<name>A0A4V1LNY7_9BACT</name>
<evidence type="ECO:0000313" key="4">
    <source>
        <dbReference type="Proteomes" id="UP000290657"/>
    </source>
</evidence>
<dbReference type="RefSeq" id="WP_128996232.1">
    <property type="nucleotide sequence ID" value="NZ_PDKN01000004.1"/>
</dbReference>
<feature type="chain" id="PRO_5020559109" description="DUF3450 domain-containing protein" evidence="2">
    <location>
        <begin position="18"/>
        <end position="246"/>
    </location>
</feature>
<dbReference type="AlphaFoldDB" id="A0A4V1LNY7"/>
<gene>
    <name evidence="3" type="ORF">CRV04_07565</name>
</gene>
<dbReference type="InterPro" id="IPR016866">
    <property type="entry name" value="UCP028069"/>
</dbReference>
<dbReference type="EMBL" id="PDKN01000004">
    <property type="protein sequence ID" value="RXJ57660.1"/>
    <property type="molecule type" value="Genomic_DNA"/>
</dbReference>
<feature type="coiled-coil region" evidence="1">
    <location>
        <begin position="20"/>
        <end position="96"/>
    </location>
</feature>
<dbReference type="PIRSF" id="PIRSF028069">
    <property type="entry name" value="UCP028069"/>
    <property type="match status" value="1"/>
</dbReference>
<evidence type="ECO:0008006" key="5">
    <source>
        <dbReference type="Google" id="ProtNLM"/>
    </source>
</evidence>
<evidence type="ECO:0000313" key="3">
    <source>
        <dbReference type="EMBL" id="RXJ57660.1"/>
    </source>
</evidence>
<evidence type="ECO:0000256" key="1">
    <source>
        <dbReference type="SAM" id="Coils"/>
    </source>
</evidence>
<evidence type="ECO:0000256" key="2">
    <source>
        <dbReference type="SAM" id="SignalP"/>
    </source>
</evidence>
<dbReference type="Pfam" id="PF11932">
    <property type="entry name" value="DUF3450"/>
    <property type="match status" value="1"/>
</dbReference>
<accession>A0A4V1LNY7</accession>
<keyword evidence="1" id="KW-0175">Coiled coil</keyword>
<sequence>MKAVLILFLCLQSLILANPIDQSMQVIEQTNKKLKEYQAQINNVDEEREVLLGEYKYTNAELKNSRIYNNQLRGIIQSQKDEMINIDEQLVQIEKTQKNIFPLMLQMVESLKNLVKMDMPFLLEERMARVQRLEDALTQADIKTAEKYRIILEAFKIEYDYANSIESYQDKIDDKTYTILRLGRTALYFQSLDLTQYGYWNKELQQWVEIDDSTAKSNIRKAIKIAKKEQNVDFLELPFLAKKESK</sequence>
<proteinExistence type="predicted"/>
<keyword evidence="4" id="KW-1185">Reference proteome</keyword>
<comment type="caution">
    <text evidence="3">The sequence shown here is derived from an EMBL/GenBank/DDBJ whole genome shotgun (WGS) entry which is preliminary data.</text>
</comment>
<protein>
    <recommendedName>
        <fullName evidence="5">DUF3450 domain-containing protein</fullName>
    </recommendedName>
</protein>
<organism evidence="3 4">
    <name type="scientific">Candidatus Marinarcus aquaticus</name>
    <dbReference type="NCBI Taxonomy" id="2044504"/>
    <lineage>
        <taxon>Bacteria</taxon>
        <taxon>Pseudomonadati</taxon>
        <taxon>Campylobacterota</taxon>
        <taxon>Epsilonproteobacteria</taxon>
        <taxon>Campylobacterales</taxon>
        <taxon>Arcobacteraceae</taxon>
        <taxon>Candidatus Marinarcus</taxon>
    </lineage>
</organism>
<dbReference type="Proteomes" id="UP000290657">
    <property type="component" value="Unassembled WGS sequence"/>
</dbReference>
<reference evidence="3 4" key="1">
    <citation type="submission" date="2017-10" db="EMBL/GenBank/DDBJ databases">
        <title>Genomics of the genus Arcobacter.</title>
        <authorList>
            <person name="Perez-Cataluna A."/>
            <person name="Figueras M.J."/>
        </authorList>
    </citation>
    <scope>NUCLEOTIDE SEQUENCE [LARGE SCALE GENOMIC DNA]</scope>
    <source>
        <strain evidence="3 4">CECT 8987</strain>
    </source>
</reference>
<dbReference type="OrthoDB" id="5880116at2"/>
<keyword evidence="2" id="KW-0732">Signal</keyword>
<feature type="signal peptide" evidence="2">
    <location>
        <begin position="1"/>
        <end position="17"/>
    </location>
</feature>